<keyword evidence="2" id="KW-1185">Reference proteome</keyword>
<dbReference type="Proteomes" id="UP000199086">
    <property type="component" value="Unassembled WGS sequence"/>
</dbReference>
<name>A0A1G6HJD3_9ACTN</name>
<sequence>MVSTPRTTVSGAGEVRRRAIGVCARIVLQQLGMASWSGKTGSLRSTTNNTLYTLGNFGASWGFSAGGEWGGAALR</sequence>
<evidence type="ECO:0000313" key="1">
    <source>
        <dbReference type="EMBL" id="SDB94369.1"/>
    </source>
</evidence>
<organism evidence="1 2">
    <name type="scientific">Raineyella antarctica</name>
    <dbReference type="NCBI Taxonomy" id="1577474"/>
    <lineage>
        <taxon>Bacteria</taxon>
        <taxon>Bacillati</taxon>
        <taxon>Actinomycetota</taxon>
        <taxon>Actinomycetes</taxon>
        <taxon>Propionibacteriales</taxon>
        <taxon>Propionibacteriaceae</taxon>
        <taxon>Raineyella</taxon>
    </lineage>
</organism>
<accession>A0A1G6HJD3</accession>
<proteinExistence type="predicted"/>
<protein>
    <submittedName>
        <fullName evidence="1">Uncharacterized protein</fullName>
    </submittedName>
</protein>
<dbReference type="AlphaFoldDB" id="A0A1G6HJD3"/>
<gene>
    <name evidence="1" type="ORF">GA0111570_1113</name>
</gene>
<reference evidence="1 2" key="1">
    <citation type="submission" date="2016-06" db="EMBL/GenBank/DDBJ databases">
        <authorList>
            <person name="Olsen C.W."/>
            <person name="Carey S."/>
            <person name="Hinshaw L."/>
            <person name="Karasin A.I."/>
        </authorList>
    </citation>
    <scope>NUCLEOTIDE SEQUENCE [LARGE SCALE GENOMIC DNA]</scope>
    <source>
        <strain evidence="1 2">LZ-22</strain>
    </source>
</reference>
<evidence type="ECO:0000313" key="2">
    <source>
        <dbReference type="Proteomes" id="UP000199086"/>
    </source>
</evidence>
<dbReference type="EMBL" id="FMYF01000011">
    <property type="protein sequence ID" value="SDB94369.1"/>
    <property type="molecule type" value="Genomic_DNA"/>
</dbReference>